<evidence type="ECO:0000256" key="5">
    <source>
        <dbReference type="ARBA" id="ARBA00023274"/>
    </source>
</evidence>
<protein>
    <recommendedName>
        <fullName evidence="6">Large ribosomal subunit protein uL10</fullName>
    </recommendedName>
    <alternativeName>
        <fullName evidence="6">Acidic ribosomal protein P0 homolog</fullName>
    </alternativeName>
</protein>
<evidence type="ECO:0000313" key="8">
    <source>
        <dbReference type="EMBL" id="QNO51492.1"/>
    </source>
</evidence>
<dbReference type="Pfam" id="PF00466">
    <property type="entry name" value="Ribosomal_L10"/>
    <property type="match status" value="1"/>
</dbReference>
<proteinExistence type="inferred from homology"/>
<dbReference type="GO" id="GO:0022625">
    <property type="term" value="C:cytosolic large ribosomal subunit"/>
    <property type="evidence" value="ECO:0007669"/>
    <property type="project" value="TreeGrafter"/>
</dbReference>
<dbReference type="AlphaFoldDB" id="A0A7G9YU08"/>
<dbReference type="GO" id="GO:0000027">
    <property type="term" value="P:ribosomal large subunit assembly"/>
    <property type="evidence" value="ECO:0007669"/>
    <property type="project" value="TreeGrafter"/>
</dbReference>
<evidence type="ECO:0000256" key="1">
    <source>
        <dbReference type="ARBA" id="ARBA00008889"/>
    </source>
</evidence>
<evidence type="ECO:0000259" key="7">
    <source>
        <dbReference type="Pfam" id="PF17777"/>
    </source>
</evidence>
<dbReference type="GO" id="GO:0070180">
    <property type="term" value="F:large ribosomal subunit rRNA binding"/>
    <property type="evidence" value="ECO:0007669"/>
    <property type="project" value="UniProtKB-UniRule"/>
</dbReference>
<evidence type="ECO:0000256" key="3">
    <source>
        <dbReference type="ARBA" id="ARBA00022884"/>
    </source>
</evidence>
<dbReference type="InterPro" id="IPR043164">
    <property type="entry name" value="Ribosomal_uL10-like_insert_sf"/>
</dbReference>
<dbReference type="Gene3D" id="6.10.140.760">
    <property type="match status" value="2"/>
</dbReference>
<comment type="function">
    <text evidence="6">Forms part of the ribosomal stalk, playing a central role in the interaction of the ribosome with GTP-bound translation factors.</text>
</comment>
<dbReference type="Pfam" id="PF17777">
    <property type="entry name" value="RL10P_insert"/>
    <property type="match status" value="1"/>
</dbReference>
<evidence type="ECO:0000256" key="4">
    <source>
        <dbReference type="ARBA" id="ARBA00022980"/>
    </source>
</evidence>
<reference evidence="8" key="1">
    <citation type="submission" date="2020-06" db="EMBL/GenBank/DDBJ databases">
        <title>Unique genomic features of the anaerobic methanotrophic archaea.</title>
        <authorList>
            <person name="Chadwick G.L."/>
            <person name="Skennerton C.T."/>
            <person name="Laso-Perez R."/>
            <person name="Leu A.O."/>
            <person name="Speth D.R."/>
            <person name="Yu H."/>
            <person name="Morgan-Lang C."/>
            <person name="Hatzenpichler R."/>
            <person name="Goudeau D."/>
            <person name="Malmstrom R."/>
            <person name="Brazelton W.J."/>
            <person name="Woyke T."/>
            <person name="Hallam S.J."/>
            <person name="Tyson G.W."/>
            <person name="Wegener G."/>
            <person name="Boetius A."/>
            <person name="Orphan V."/>
        </authorList>
    </citation>
    <scope>NUCLEOTIDE SEQUENCE</scope>
</reference>
<dbReference type="InterPro" id="IPR022909">
    <property type="entry name" value="Ribosomal_uL10_arc"/>
</dbReference>
<comment type="subunit">
    <text evidence="6">Part of the 50S ribosomal subunit. Forms part of the ribosomal stalk which helps the ribosome interact with GTP-bound translation factors. Forms a heptameric L10(L12)2(L12)2(L12)2 complex, where L10 forms an elongated spine to which the L12 dimers bind in a sequential fashion.</text>
</comment>
<dbReference type="SUPFAM" id="SSF160369">
    <property type="entry name" value="Ribosomal protein L10-like"/>
    <property type="match status" value="1"/>
</dbReference>
<keyword evidence="5 6" id="KW-0687">Ribonucleoprotein</keyword>
<dbReference type="InterPro" id="IPR043141">
    <property type="entry name" value="Ribosomal_uL10-like_sf"/>
</dbReference>
<name>A0A7G9YU08_9EURY</name>
<comment type="similarity">
    <text evidence="1 6">Belongs to the universal ribosomal protein uL10 family.</text>
</comment>
<dbReference type="GO" id="GO:0003735">
    <property type="term" value="F:structural constituent of ribosome"/>
    <property type="evidence" value="ECO:0007669"/>
    <property type="project" value="TreeGrafter"/>
</dbReference>
<dbReference type="Gene3D" id="3.30.70.1730">
    <property type="match status" value="1"/>
</dbReference>
<evidence type="ECO:0000256" key="6">
    <source>
        <dbReference type="HAMAP-Rule" id="MF_00280"/>
    </source>
</evidence>
<dbReference type="HAMAP" id="MF_00280">
    <property type="entry name" value="Ribosomal_uL10_arch"/>
    <property type="match status" value="1"/>
</dbReference>
<dbReference type="Gene3D" id="3.90.105.20">
    <property type="match status" value="1"/>
</dbReference>
<dbReference type="PANTHER" id="PTHR45699">
    <property type="entry name" value="60S ACIDIC RIBOSOMAL PROTEIN P0"/>
    <property type="match status" value="1"/>
</dbReference>
<organism evidence="8">
    <name type="scientific">Candidatus Methanophagaceae archaeon ANME-1 ERB6</name>
    <dbReference type="NCBI Taxonomy" id="2759912"/>
    <lineage>
        <taxon>Archaea</taxon>
        <taxon>Methanobacteriati</taxon>
        <taxon>Methanobacteriota</taxon>
        <taxon>Stenosarchaea group</taxon>
        <taxon>Methanomicrobia</taxon>
        <taxon>Candidatus Methanophagales</taxon>
        <taxon>Candidatus Methanophagaceae</taxon>
    </lineage>
</organism>
<keyword evidence="2 6" id="KW-0699">rRNA-binding</keyword>
<gene>
    <name evidence="6" type="primary">rpl10</name>
    <name evidence="6" type="synonym">rplP0</name>
    <name evidence="8" type="ORF">CBNPKNJC_00006</name>
</gene>
<accession>A0A7G9YU08</accession>
<sequence>MKTKKRVKRAMAWKQGQVSSIKDAIGASKTIGVAKIRGLGSKQLQRIRKECRDTDKARLRVSKNSLISISMKESGMAAMADLADFVDDQTALVFTDLDAFDLYKVMEEGKIPAPIKAGAVAPHDIVVEQGPTSLKPGPIVGELQNLGIPAGISGGKVEIKQQKVAVKEGEKVSTPLADMLAKLEIYPVTEGLDLRAVYDAEGETVFTPDVLHIDPLKYFADIKEGVISALALSTHIKYEYPTSYTIGDLINEASIKSQALALDIAYPTSLTIKPLIQKAYSDARNLSINACIYEPETIEHLLAKARSQAQGLAVVAHLSE</sequence>
<evidence type="ECO:0000256" key="2">
    <source>
        <dbReference type="ARBA" id="ARBA00022730"/>
    </source>
</evidence>
<dbReference type="InterPro" id="IPR001790">
    <property type="entry name" value="Ribosomal_uL10"/>
</dbReference>
<dbReference type="GO" id="GO:0002181">
    <property type="term" value="P:cytoplasmic translation"/>
    <property type="evidence" value="ECO:0007669"/>
    <property type="project" value="TreeGrafter"/>
</dbReference>
<dbReference type="PANTHER" id="PTHR45699:SF3">
    <property type="entry name" value="LARGE RIBOSOMAL SUBUNIT PROTEIN UL10"/>
    <property type="match status" value="1"/>
</dbReference>
<dbReference type="EMBL" id="MT631471">
    <property type="protein sequence ID" value="QNO51492.1"/>
    <property type="molecule type" value="Genomic_DNA"/>
</dbReference>
<keyword evidence="3 6" id="KW-0694">RNA-binding</keyword>
<dbReference type="InterPro" id="IPR050323">
    <property type="entry name" value="Ribosomal_protein_uL10"/>
</dbReference>
<dbReference type="InterPro" id="IPR040637">
    <property type="entry name" value="Ribosomal_uL10-like_insert"/>
</dbReference>
<feature type="domain" description="Large ribosomal subunit protein uL10-like insertion" evidence="7">
    <location>
        <begin position="116"/>
        <end position="185"/>
    </location>
</feature>
<keyword evidence="4 6" id="KW-0689">Ribosomal protein</keyword>